<reference evidence="2" key="1">
    <citation type="submission" date="2016-11" db="EMBL/GenBank/DDBJ databases">
        <title>Complete genome sequence of Virgibacillus pantothenticus 21D, a halophilic bacterium isolated from the deep hypersaline anoxic basin Discovery in the Mediterranean Sea.</title>
        <authorList>
            <person name="Zeaiter Z."/>
            <person name="Booth J.M."/>
            <person name="Prosdocimi E.M."/>
            <person name="Mapelli F."/>
            <person name="Fusi M."/>
            <person name="Daffonchio D."/>
            <person name="Borin S."/>
            <person name="Crotti E."/>
        </authorList>
    </citation>
    <scope>NUCLEOTIDE SEQUENCE [LARGE SCALE GENOMIC DNA]</scope>
    <source>
        <strain evidence="2">21D</strain>
    </source>
</reference>
<protein>
    <submittedName>
        <fullName evidence="1">Uncharacterized protein</fullName>
    </submittedName>
</protein>
<dbReference type="EMBL" id="CP018622">
    <property type="protein sequence ID" value="AUJ23458.1"/>
    <property type="molecule type" value="Genomic_DNA"/>
</dbReference>
<dbReference type="KEGG" id="vpn:A21D_00345"/>
<name>A0A2K9IUH6_9BACI</name>
<proteinExistence type="predicted"/>
<dbReference type="AlphaFoldDB" id="A0A2K9IUH6"/>
<dbReference type="Proteomes" id="UP000234237">
    <property type="component" value="Chromosome"/>
</dbReference>
<organism evidence="1 2">
    <name type="scientific">Virgibacillus dokdonensis</name>
    <dbReference type="NCBI Taxonomy" id="302167"/>
    <lineage>
        <taxon>Bacteria</taxon>
        <taxon>Bacillati</taxon>
        <taxon>Bacillota</taxon>
        <taxon>Bacilli</taxon>
        <taxon>Bacillales</taxon>
        <taxon>Bacillaceae</taxon>
        <taxon>Virgibacillus</taxon>
    </lineage>
</organism>
<accession>A0A2K9IUH6</accession>
<evidence type="ECO:0000313" key="1">
    <source>
        <dbReference type="EMBL" id="AUJ23458.1"/>
    </source>
</evidence>
<gene>
    <name evidence="1" type="ORF">A21D_00345</name>
</gene>
<evidence type="ECO:0000313" key="2">
    <source>
        <dbReference type="Proteomes" id="UP000234237"/>
    </source>
</evidence>
<sequence length="68" mass="8062">MAEKRPSFSAINLKFLYFPIVEQTNIDYSLSILKEGFKDKMLHDFIVESIPHRIKIGEIDFTFIIHYL</sequence>